<feature type="region of interest" description="Disordered" evidence="13">
    <location>
        <begin position="241"/>
        <end position="270"/>
    </location>
</feature>
<evidence type="ECO:0000256" key="12">
    <source>
        <dbReference type="RuleBase" id="RU367080"/>
    </source>
</evidence>
<evidence type="ECO:0000256" key="5">
    <source>
        <dbReference type="ARBA" id="ARBA00022801"/>
    </source>
</evidence>
<evidence type="ECO:0000256" key="10">
    <source>
        <dbReference type="ARBA" id="ARBA00048336"/>
    </source>
</evidence>
<comment type="caution">
    <text evidence="15">The sequence shown here is derived from an EMBL/GenBank/DDBJ whole genome shotgun (WGS) entry which is preliminary data.</text>
</comment>
<keyword evidence="6 12" id="KW-0862">Zinc</keyword>
<feature type="compositionally biased region" description="Low complexity" evidence="13">
    <location>
        <begin position="466"/>
        <end position="476"/>
    </location>
</feature>
<feature type="compositionally biased region" description="Low complexity" evidence="13">
    <location>
        <begin position="550"/>
        <end position="576"/>
    </location>
</feature>
<feature type="domain" description="RTR1-type" evidence="14">
    <location>
        <begin position="55"/>
        <end position="144"/>
    </location>
</feature>
<evidence type="ECO:0000256" key="9">
    <source>
        <dbReference type="ARBA" id="ARBA00047761"/>
    </source>
</evidence>
<feature type="compositionally biased region" description="Acidic residues" evidence="13">
    <location>
        <begin position="650"/>
        <end position="674"/>
    </location>
</feature>
<sequence>MAAQAASEAVQAKPGGQPSRRRTAATLPELQARAAFRACDRLMEHGANNETQLWSVARVMCGEEFEQAAEERALAGKCGNPLCSQPPRPPQEHGRGRYRVSTVQQMVFERDSGDEEPIYCSPGCESSTKRFAARLGSAALALERFTSMYQLVQQNKQQQQLAQQHVEGVQLAQSEGAACVQSTVETASSQPAAAAAAAAPAGLPATHRDSLPGGIKSSAALVPRLAVEQVEVKHIDSSAGQFGDFSRKAKPRAAADGAPQPKGVLKKQSQFAAGTARVPIMLAEVKEREPSMVAAETAQGRQPSRGPSTKAAAAVEGYVPRASSRRQRQQRRVRFTDDASEVRAAGNAPGGSGGDILGGHVDSAATLSVGDHAAPSSVEASEVVLPASSVLVFEVEQPTSAPSKGAAEGLSAQFGCLRVADAAQQPAAAAVPAVSSPNPATIPTPPMPASSDARSGGVDIKHRSHGSSSGNSGAAALPREWREVPQFYAHSPVGSSSSLAGSLVSPAGSSSNLAAIAVSSPPAQAFLPRQRYSSPPPGLPRAPTSQLASPQQAPVQQQQRPPQQQESQQQPQQQQPMNGECTTVFASSTSSGAHGAQAQQGQALPAVGQLGLTKQQAGQLQRAFPALSAVLPPELQAALASDSESASEGGDSEGWMESDEDEEAAGGGSSDDEALSPGSSSSYRVQLSFFGTLFTHLEAWVTPETVELLASGPDVDVVLPPPGSPEVLAVLSRCLSVALTPVLAGLQVAAARGQVERCLDELLRTFRLVGPLPAVKVPQWQVVAILFLKALSLERCPSLREAFETRAGIGRLNRLLASLSFTCEEYWALLELLCPAE</sequence>
<evidence type="ECO:0000256" key="11">
    <source>
        <dbReference type="PROSITE-ProRule" id="PRU00812"/>
    </source>
</evidence>
<evidence type="ECO:0000256" key="4">
    <source>
        <dbReference type="ARBA" id="ARBA00022771"/>
    </source>
</evidence>
<reference evidence="15" key="2">
    <citation type="submission" date="2020-11" db="EMBL/GenBank/DDBJ databases">
        <authorList>
            <person name="Cecchin M."/>
            <person name="Marcolungo L."/>
            <person name="Rossato M."/>
            <person name="Girolomoni L."/>
            <person name="Cosentino E."/>
            <person name="Cuine S."/>
            <person name="Li-Beisson Y."/>
            <person name="Delledonne M."/>
            <person name="Ballottari M."/>
        </authorList>
    </citation>
    <scope>NUCLEOTIDE SEQUENCE</scope>
    <source>
        <strain evidence="15">211/11P</strain>
        <tissue evidence="15">Whole cell</tissue>
    </source>
</reference>
<dbReference type="InterPro" id="IPR039693">
    <property type="entry name" value="Rtr1/RPAP2"/>
</dbReference>
<comment type="catalytic activity">
    <reaction evidence="9 12">
        <text>O-phospho-L-seryl-[protein] + H2O = L-seryl-[protein] + phosphate</text>
        <dbReference type="Rhea" id="RHEA:20629"/>
        <dbReference type="Rhea" id="RHEA-COMP:9863"/>
        <dbReference type="Rhea" id="RHEA-COMP:11604"/>
        <dbReference type="ChEBI" id="CHEBI:15377"/>
        <dbReference type="ChEBI" id="CHEBI:29999"/>
        <dbReference type="ChEBI" id="CHEBI:43474"/>
        <dbReference type="ChEBI" id="CHEBI:83421"/>
        <dbReference type="EC" id="3.1.3.16"/>
    </reaction>
</comment>
<evidence type="ECO:0000256" key="13">
    <source>
        <dbReference type="SAM" id="MobiDB-lite"/>
    </source>
</evidence>
<dbReference type="OrthoDB" id="2590500at2759"/>
<name>A0A9D4TRS7_CHLVU</name>
<keyword evidence="4 12" id="KW-0863">Zinc-finger</keyword>
<accession>A0A9D4TRS7</accession>
<feature type="region of interest" description="Disordered" evidence="13">
    <location>
        <begin position="638"/>
        <end position="678"/>
    </location>
</feature>
<dbReference type="GO" id="GO:0005737">
    <property type="term" value="C:cytoplasm"/>
    <property type="evidence" value="ECO:0007669"/>
    <property type="project" value="TreeGrafter"/>
</dbReference>
<feature type="compositionally biased region" description="Low complexity" evidence="13">
    <location>
        <begin position="1"/>
        <end position="12"/>
    </location>
</feature>
<keyword evidence="16" id="KW-1185">Reference proteome</keyword>
<comment type="catalytic activity">
    <reaction evidence="10 12">
        <text>O-phospho-L-threonyl-[protein] + H2O = L-threonyl-[protein] + phosphate</text>
        <dbReference type="Rhea" id="RHEA:47004"/>
        <dbReference type="Rhea" id="RHEA-COMP:11060"/>
        <dbReference type="Rhea" id="RHEA-COMP:11605"/>
        <dbReference type="ChEBI" id="CHEBI:15377"/>
        <dbReference type="ChEBI" id="CHEBI:30013"/>
        <dbReference type="ChEBI" id="CHEBI:43474"/>
        <dbReference type="ChEBI" id="CHEBI:61977"/>
        <dbReference type="EC" id="3.1.3.16"/>
    </reaction>
</comment>
<evidence type="ECO:0000256" key="3">
    <source>
        <dbReference type="ARBA" id="ARBA00022723"/>
    </source>
</evidence>
<dbReference type="EC" id="3.1.3.16" evidence="12"/>
<feature type="region of interest" description="Disordered" evidence="13">
    <location>
        <begin position="295"/>
        <end position="354"/>
    </location>
</feature>
<keyword evidence="5 12" id="KW-0378">Hydrolase</keyword>
<dbReference type="GO" id="GO:0008420">
    <property type="term" value="F:RNA polymerase II CTD heptapeptide repeat phosphatase activity"/>
    <property type="evidence" value="ECO:0007669"/>
    <property type="project" value="UniProtKB-UniRule"/>
</dbReference>
<evidence type="ECO:0000256" key="6">
    <source>
        <dbReference type="ARBA" id="ARBA00022833"/>
    </source>
</evidence>
<dbReference type="AlphaFoldDB" id="A0A9D4TRS7"/>
<feature type="compositionally biased region" description="Polar residues" evidence="13">
    <location>
        <begin position="580"/>
        <end position="591"/>
    </location>
</feature>
<dbReference type="GO" id="GO:0005634">
    <property type="term" value="C:nucleus"/>
    <property type="evidence" value="ECO:0007669"/>
    <property type="project" value="UniProtKB-SubCell"/>
</dbReference>
<dbReference type="GO" id="GO:0043175">
    <property type="term" value="F:RNA polymerase core enzyme binding"/>
    <property type="evidence" value="ECO:0007669"/>
    <property type="project" value="UniProtKB-UniRule"/>
</dbReference>
<dbReference type="Gene3D" id="1.25.40.820">
    <property type="match status" value="1"/>
</dbReference>
<dbReference type="EMBL" id="SIDB01000005">
    <property type="protein sequence ID" value="KAI3432875.1"/>
    <property type="molecule type" value="Genomic_DNA"/>
</dbReference>
<feature type="compositionally biased region" description="Low complexity" evidence="13">
    <location>
        <begin position="640"/>
        <end position="649"/>
    </location>
</feature>
<comment type="subcellular location">
    <subcellularLocation>
        <location evidence="1 12">Nucleus</location>
    </subcellularLocation>
</comment>
<organism evidence="15 16">
    <name type="scientific">Chlorella vulgaris</name>
    <name type="common">Green alga</name>
    <dbReference type="NCBI Taxonomy" id="3077"/>
    <lineage>
        <taxon>Eukaryota</taxon>
        <taxon>Viridiplantae</taxon>
        <taxon>Chlorophyta</taxon>
        <taxon>core chlorophytes</taxon>
        <taxon>Trebouxiophyceae</taxon>
        <taxon>Chlorellales</taxon>
        <taxon>Chlorellaceae</taxon>
        <taxon>Chlorella clade</taxon>
        <taxon>Chlorella</taxon>
    </lineage>
</organism>
<dbReference type="GO" id="GO:0008270">
    <property type="term" value="F:zinc ion binding"/>
    <property type="evidence" value="ECO:0007669"/>
    <property type="project" value="UniProtKB-KW"/>
</dbReference>
<dbReference type="PANTHER" id="PTHR14732:SF0">
    <property type="entry name" value="RNA POLYMERASE II SUBUNIT B1 CTD PHOSPHATASE RPAP2-RELATED"/>
    <property type="match status" value="1"/>
</dbReference>
<comment type="function">
    <text evidence="12">Putative RNA polymerase II subunit B1 C-terminal domain (CTD) phosphatase involved in RNA polymerase II transcription regulation.</text>
</comment>
<evidence type="ECO:0000256" key="8">
    <source>
        <dbReference type="ARBA" id="ARBA00023242"/>
    </source>
</evidence>
<keyword evidence="8 12" id="KW-0539">Nucleus</keyword>
<gene>
    <name evidence="15" type="ORF">D9Q98_010458</name>
</gene>
<evidence type="ECO:0000259" key="14">
    <source>
        <dbReference type="PROSITE" id="PS51479"/>
    </source>
</evidence>
<reference evidence="15" key="1">
    <citation type="journal article" date="2019" name="Plant J.">
        <title>Chlorella vulgaris genome assembly and annotation reveals the molecular basis for metabolic acclimation to high light conditions.</title>
        <authorList>
            <person name="Cecchin M."/>
            <person name="Marcolungo L."/>
            <person name="Rossato M."/>
            <person name="Girolomoni L."/>
            <person name="Cosentino E."/>
            <person name="Cuine S."/>
            <person name="Li-Beisson Y."/>
            <person name="Delledonne M."/>
            <person name="Ballottari M."/>
        </authorList>
    </citation>
    <scope>NUCLEOTIDE SEQUENCE</scope>
    <source>
        <strain evidence="15">211/11P</strain>
    </source>
</reference>
<dbReference type="Proteomes" id="UP001055712">
    <property type="component" value="Unassembled WGS sequence"/>
</dbReference>
<evidence type="ECO:0000313" key="15">
    <source>
        <dbReference type="EMBL" id="KAI3432875.1"/>
    </source>
</evidence>
<evidence type="ECO:0000256" key="2">
    <source>
        <dbReference type="ARBA" id="ARBA00005676"/>
    </source>
</evidence>
<dbReference type="PANTHER" id="PTHR14732">
    <property type="entry name" value="RNA POLYMERASE II SUBUNIT B1 CTD PHOSPHATASE RPAP2-RELATED"/>
    <property type="match status" value="1"/>
</dbReference>
<evidence type="ECO:0000313" key="16">
    <source>
        <dbReference type="Proteomes" id="UP001055712"/>
    </source>
</evidence>
<feature type="region of interest" description="Disordered" evidence="13">
    <location>
        <begin position="430"/>
        <end position="476"/>
    </location>
</feature>
<dbReference type="InterPro" id="IPR038534">
    <property type="entry name" value="Rtr1/RPAP2_sf"/>
</dbReference>
<proteinExistence type="inferred from homology"/>
<feature type="region of interest" description="Disordered" evidence="13">
    <location>
        <begin position="527"/>
        <end position="600"/>
    </location>
</feature>
<dbReference type="PROSITE" id="PS51479">
    <property type="entry name" value="ZF_RTR1"/>
    <property type="match status" value="1"/>
</dbReference>
<keyword evidence="7 12" id="KW-0904">Protein phosphatase</keyword>
<dbReference type="Pfam" id="PF04181">
    <property type="entry name" value="RPAP2_Rtr1"/>
    <property type="match status" value="1"/>
</dbReference>
<dbReference type="InterPro" id="IPR007308">
    <property type="entry name" value="Rtr1/RPAP2_dom"/>
</dbReference>
<keyword evidence="3 12" id="KW-0479">Metal-binding</keyword>
<evidence type="ECO:0000256" key="7">
    <source>
        <dbReference type="ARBA" id="ARBA00022912"/>
    </source>
</evidence>
<feature type="compositionally biased region" description="Low complexity" evidence="13">
    <location>
        <begin position="430"/>
        <end position="439"/>
    </location>
</feature>
<evidence type="ECO:0000256" key="1">
    <source>
        <dbReference type="ARBA" id="ARBA00004123"/>
    </source>
</evidence>
<feature type="region of interest" description="Disordered" evidence="13">
    <location>
        <begin position="1"/>
        <end position="26"/>
    </location>
</feature>
<comment type="similarity">
    <text evidence="2 11 12">Belongs to the RPAP2 family.</text>
</comment>
<feature type="compositionally biased region" description="Basic residues" evidence="13">
    <location>
        <begin position="323"/>
        <end position="333"/>
    </location>
</feature>
<protein>
    <recommendedName>
        <fullName evidence="12">RNA polymerase II subunit B1 CTD phosphatase RPAP2 homolog</fullName>
        <ecNumber evidence="12">3.1.3.16</ecNumber>
    </recommendedName>
</protein>